<keyword evidence="2" id="KW-1185">Reference proteome</keyword>
<evidence type="ECO:0000313" key="1">
    <source>
        <dbReference type="EMBL" id="SIO47393.1"/>
    </source>
</evidence>
<name>A0A1N6JT37_9FLAO</name>
<dbReference type="EMBL" id="FSRK01000003">
    <property type="protein sequence ID" value="SIO47393.1"/>
    <property type="molecule type" value="Genomic_DNA"/>
</dbReference>
<accession>A0A1N6JT37</accession>
<evidence type="ECO:0000313" key="2">
    <source>
        <dbReference type="Proteomes" id="UP000185207"/>
    </source>
</evidence>
<evidence type="ECO:0008006" key="3">
    <source>
        <dbReference type="Google" id="ProtNLM"/>
    </source>
</evidence>
<dbReference type="PROSITE" id="PS51257">
    <property type="entry name" value="PROKAR_LIPOPROTEIN"/>
    <property type="match status" value="1"/>
</dbReference>
<dbReference type="AlphaFoldDB" id="A0A1N6JT37"/>
<reference evidence="2" key="1">
    <citation type="submission" date="2016-11" db="EMBL/GenBank/DDBJ databases">
        <authorList>
            <person name="Varghese N."/>
            <person name="Submissions S."/>
        </authorList>
    </citation>
    <scope>NUCLEOTIDE SEQUENCE [LARGE SCALE GENOMIC DNA]</scope>
    <source>
        <strain evidence="2">DSM 27623</strain>
    </source>
</reference>
<organism evidence="1 2">
    <name type="scientific">Epilithonimonas zeae</name>
    <dbReference type="NCBI Taxonomy" id="1416779"/>
    <lineage>
        <taxon>Bacteria</taxon>
        <taxon>Pseudomonadati</taxon>
        <taxon>Bacteroidota</taxon>
        <taxon>Flavobacteriia</taxon>
        <taxon>Flavobacteriales</taxon>
        <taxon>Weeksellaceae</taxon>
        <taxon>Chryseobacterium group</taxon>
        <taxon>Epilithonimonas</taxon>
    </lineage>
</organism>
<dbReference type="Proteomes" id="UP000185207">
    <property type="component" value="Unassembled WGS sequence"/>
</dbReference>
<sequence length="57" mass="6567">MNRRNIGILMIEVKMMRKLSIILIGAVFLSSCTVAKPTDETGKGFFLKWKHKKDNEK</sequence>
<proteinExistence type="predicted"/>
<gene>
    <name evidence="1" type="ORF">SAMN05444409_3773</name>
</gene>
<protein>
    <recommendedName>
        <fullName evidence="3">Lipoprotein</fullName>
    </recommendedName>
</protein>